<keyword evidence="2" id="KW-1185">Reference proteome</keyword>
<sequence length="598" mass="69692">MILFLNLPMKSTPDLNNLFPHFRKSMDYLLKKGNEFAEKYPSVARELNFAENKVDDPHVQRILESFAFFDARLQWQIDDQLSFLSSFLLDSLYPQFMAPFPSCTIVHFESKKNISNQKNIKIPKHTKISANNKEDILCDFITSQEITVNDFNPKKISYMKTEDTELLESQNYWCLSLETENMKSFKNNSNVVFYINSDLFSAKSLYEHILGYHPTEPTPIYLSDKSGKLLQKSKIGVITPKGFGEDESLIDRPIYTSDSHRLLMEYNIFPHKFLFLNFEINNLNVNLEQIKGDIAFLIPLSKRTKPSLLPMSDNILMNNCCPAVNLFEQKSEPLRLDYEKDSYKIMSDRFDSNSEIHTIKEVFSYKSSFKNNRKVYYPYFSFSDIENGSERSFWYSRREKEDKGSKMMISFIDEDLDVEEYSEETVYADLLCTNRDKAQSINYKTSFQFNKIDNLSCVNILKPTEQVDPQYGGQSQWEIISNLSLNHVDLSINNSDIKPLRKMLEIYNFNFNQKYNEVILGIKHKKTIARMPNSPWTGSVPKIVIDLKIKDEVAEHFMLGKVLSCVISNNVGFNTLLEMRVFGSSNDDVPWKKWEVQN</sequence>
<dbReference type="OrthoDB" id="9763676at2"/>
<dbReference type="RefSeq" id="WP_148972262.1">
    <property type="nucleotide sequence ID" value="NZ_CP043314.1"/>
</dbReference>
<reference evidence="1 2" key="1">
    <citation type="submission" date="2019-08" db="EMBL/GenBank/DDBJ databases">
        <title>Highly reduced genomes of protist endosymbionts show evolutionary convergence.</title>
        <authorList>
            <person name="George E."/>
            <person name="Husnik F."/>
            <person name="Tashyreva D."/>
            <person name="Prokopchuk G."/>
            <person name="Horak A."/>
            <person name="Kwong W.K."/>
            <person name="Lukes J."/>
            <person name="Keeling P.J."/>
        </authorList>
    </citation>
    <scope>NUCLEOTIDE SEQUENCE [LARGE SCALE GENOMIC DNA]</scope>
    <source>
        <strain evidence="1">1604HC</strain>
    </source>
</reference>
<dbReference type="PANTHER" id="PTHR35370">
    <property type="entry name" value="CYTOPLASMIC PROTEIN-RELATED-RELATED"/>
    <property type="match status" value="1"/>
</dbReference>
<dbReference type="NCBIfam" id="TIGR03359">
    <property type="entry name" value="VI_chp_6"/>
    <property type="match status" value="1"/>
</dbReference>
<dbReference type="PANTHER" id="PTHR35370:SF1">
    <property type="entry name" value="TYPE VI SECRETION SYSTEM COMPONENT TSSF1"/>
    <property type="match status" value="1"/>
</dbReference>
<dbReference type="InterPro" id="IPR010272">
    <property type="entry name" value="T6SS_TssF"/>
</dbReference>
<dbReference type="AlphaFoldDB" id="A0A5C0UHB4"/>
<dbReference type="Proteomes" id="UP000324924">
    <property type="component" value="Chromosome"/>
</dbReference>
<name>A0A5C0UHB4_9PROT</name>
<dbReference type="Pfam" id="PF05947">
    <property type="entry name" value="T6SS_TssF"/>
    <property type="match status" value="1"/>
</dbReference>
<dbReference type="KEGG" id="nabu:FZC36_01675"/>
<evidence type="ECO:0000313" key="2">
    <source>
        <dbReference type="Proteomes" id="UP000324924"/>
    </source>
</evidence>
<protein>
    <submittedName>
        <fullName evidence="1">Type VI secretion system baseplate subunit TssF</fullName>
    </submittedName>
</protein>
<evidence type="ECO:0000313" key="1">
    <source>
        <dbReference type="EMBL" id="QEK39139.1"/>
    </source>
</evidence>
<proteinExistence type="predicted"/>
<accession>A0A5C0UHB4</accession>
<organism evidence="1 2">
    <name type="scientific">Candidatus Nesciobacter abundans</name>
    <dbReference type="NCBI Taxonomy" id="2601668"/>
    <lineage>
        <taxon>Bacteria</taxon>
        <taxon>Pseudomonadati</taxon>
        <taxon>Pseudomonadota</taxon>
        <taxon>Alphaproteobacteria</taxon>
        <taxon>Holosporales</taxon>
        <taxon>Holosporaceae</taxon>
        <taxon>Candidatus Nesciobacter</taxon>
    </lineage>
</organism>
<gene>
    <name evidence="1" type="primary">tssF</name>
    <name evidence="1" type="ORF">FZC36_01675</name>
</gene>
<dbReference type="EMBL" id="CP043314">
    <property type="protein sequence ID" value="QEK39139.1"/>
    <property type="molecule type" value="Genomic_DNA"/>
</dbReference>